<reference evidence="3 4" key="1">
    <citation type="submission" date="2018-01" db="EMBL/GenBank/DDBJ databases">
        <title>A novel member of the phylum Bacteroidetes isolated from glacier ice.</title>
        <authorList>
            <person name="Liu Q."/>
            <person name="Xin Y.-H."/>
        </authorList>
    </citation>
    <scope>NUCLEOTIDE SEQUENCE [LARGE SCALE GENOMIC DNA]</scope>
    <source>
        <strain evidence="3 4">RB1R16</strain>
    </source>
</reference>
<dbReference type="InterPro" id="IPR024163">
    <property type="entry name" value="Aerotolerance_reg_N"/>
</dbReference>
<dbReference type="NCBIfam" id="TIGR02226">
    <property type="entry name" value="two_anch"/>
    <property type="match status" value="1"/>
</dbReference>
<comment type="caution">
    <text evidence="3">The sequence shown here is derived from an EMBL/GenBank/DDBJ whole genome shotgun (WGS) entry which is preliminary data.</text>
</comment>
<keyword evidence="1" id="KW-0812">Transmembrane</keyword>
<dbReference type="InterPro" id="IPR011933">
    <property type="entry name" value="Double_TM_dom"/>
</dbReference>
<proteinExistence type="predicted"/>
<protein>
    <recommendedName>
        <fullName evidence="2">Aerotolerance regulator N-terminal domain-containing protein</fullName>
    </recommendedName>
</protein>
<dbReference type="InterPro" id="IPR029062">
    <property type="entry name" value="Class_I_gatase-like"/>
</dbReference>
<evidence type="ECO:0000313" key="4">
    <source>
        <dbReference type="Proteomes" id="UP000239872"/>
    </source>
</evidence>
<keyword evidence="4" id="KW-1185">Reference proteome</keyword>
<dbReference type="AlphaFoldDB" id="A0A2S7STS7"/>
<keyword evidence="1" id="KW-1133">Transmembrane helix</keyword>
<feature type="transmembrane region" description="Helical" evidence="1">
    <location>
        <begin position="678"/>
        <end position="698"/>
    </location>
</feature>
<dbReference type="Pfam" id="PF07584">
    <property type="entry name" value="BatA"/>
    <property type="match status" value="1"/>
</dbReference>
<keyword evidence="1" id="KW-0472">Membrane</keyword>
<gene>
    <name evidence="3" type="ORF">CJD36_010165</name>
</gene>
<accession>A0A2S7STS7</accession>
<dbReference type="EMBL" id="PPSL01000003">
    <property type="protein sequence ID" value="PQJ10332.1"/>
    <property type="molecule type" value="Genomic_DNA"/>
</dbReference>
<feature type="transmembrane region" description="Helical" evidence="1">
    <location>
        <begin position="89"/>
        <end position="108"/>
    </location>
</feature>
<dbReference type="SUPFAM" id="SSF52317">
    <property type="entry name" value="Class I glutamine amidotransferase-like"/>
    <property type="match status" value="1"/>
</dbReference>
<organism evidence="3 4">
    <name type="scientific">Flavipsychrobacter stenotrophus</name>
    <dbReference type="NCBI Taxonomy" id="2077091"/>
    <lineage>
        <taxon>Bacteria</taxon>
        <taxon>Pseudomonadati</taxon>
        <taxon>Bacteroidota</taxon>
        <taxon>Chitinophagia</taxon>
        <taxon>Chitinophagales</taxon>
        <taxon>Chitinophagaceae</taxon>
        <taxon>Flavipsychrobacter</taxon>
    </lineage>
</organism>
<dbReference type="PANTHER" id="PTHR37464:SF1">
    <property type="entry name" value="BLL2463 PROTEIN"/>
    <property type="match status" value="1"/>
</dbReference>
<evidence type="ECO:0000259" key="2">
    <source>
        <dbReference type="Pfam" id="PF07584"/>
    </source>
</evidence>
<evidence type="ECO:0000256" key="1">
    <source>
        <dbReference type="SAM" id="Phobius"/>
    </source>
</evidence>
<sequence>MAHWGGSKNSNKPITSSRGRSLLTLTYICSVSFLYPLFLTAGAALAIPILIHLFNLRKYKTVMFPHTRFLKDIQLNSQKQSQVRYKALLAMRLLFLLFLILAFAQPFFNTSNATDKGNRTQIIYIDNSYSMSVKKGARTMLDIAKEDAARQVRTAAPGTRFILLTNDKPMSYRSEPADKVFAAINALDVTAGTKTIAQVVATAQSMVQNEATKGGDLFYYSDFQQNAFPATPDKAMMKNITFYGMPVQADEVQDIYIDTAYLAMPVLQTGKNNSLIVHTRLSGKEAKDAVVLQLSINGQVKSAATLNFKDKKESIDTLSFQVNNANWQQIQLTLNDVVMRFDDTFRITARSASNFSILVLNEGQANPYLQAAFRAYEGFRLNQLDVNNAPKEWNSYNLVILNGITRMDANLGKAVSDALSRGQSICIFPGKTNNFEAINEGLKQSGDIRINGIDTAVQAASSLQQGSALVKDLFEKIPDNVQLPVANWHYSISAGLNANQQSVLSFRNGDPLFARYTPGKGQLYICATSADLQSGNFPGSYFFAPFLYQMAMQSGSSNIYAVTSGSQQAIYLPINNVSERNTMHVLAKNVDVIPPQRPNGAGLDVFMDQAVQVPGFYQLAAAEGDTTDVALNQDKRESVLEYKNISTLKSEWKGDNIKWPDVTKGGSLKESAVSNFPLWKVCVLLAVLMLAVETWLLARVKKVAV</sequence>
<dbReference type="Proteomes" id="UP000239872">
    <property type="component" value="Unassembled WGS sequence"/>
</dbReference>
<dbReference type="PANTHER" id="PTHR37464">
    <property type="entry name" value="BLL2463 PROTEIN"/>
    <property type="match status" value="1"/>
</dbReference>
<name>A0A2S7STS7_9BACT</name>
<evidence type="ECO:0000313" key="3">
    <source>
        <dbReference type="EMBL" id="PQJ10332.1"/>
    </source>
</evidence>
<feature type="transmembrane region" description="Helical" evidence="1">
    <location>
        <begin position="33"/>
        <end position="54"/>
    </location>
</feature>
<feature type="domain" description="Aerotolerance regulator N-terminal" evidence="2">
    <location>
        <begin position="32"/>
        <end position="106"/>
    </location>
</feature>